<protein>
    <submittedName>
        <fullName evidence="2">Uncharacterized protein</fullName>
    </submittedName>
</protein>
<sequence>MSRFSSLLLSCIIVFLGAIHSPAQAQSRNNWLSSYDFTQRYANREKGRWSLSDWLALKDRNRQMDMWLSMNAPSPFEFMIGGSYASYQTDLHDNTEQKSYTSYSGELAAYAQLVGLSAEYEHNTAENLTDLAGQFNLRVFGNSIQNSSLVLSYGLRTRDQSTPTATKISQQYGQAELQLYIFKYFGLTGKYRYFLPTTNADLGDLNSDLTEYGAFIDFKALRIFGAYYKESQKSKLAPAITDTLVERSGIKSGIKIFF</sequence>
<evidence type="ECO:0000313" key="3">
    <source>
        <dbReference type="Proteomes" id="UP001152321"/>
    </source>
</evidence>
<dbReference type="EMBL" id="JANRMI010000005">
    <property type="protein sequence ID" value="MDG0817903.1"/>
    <property type="molecule type" value="Genomic_DNA"/>
</dbReference>
<accession>A0ABT6DM82</accession>
<proteinExistence type="predicted"/>
<organism evidence="2 3">
    <name type="scientific">Bdellovibrio svalbardensis</name>
    <dbReference type="NCBI Taxonomy" id="2972972"/>
    <lineage>
        <taxon>Bacteria</taxon>
        <taxon>Pseudomonadati</taxon>
        <taxon>Bdellovibrionota</taxon>
        <taxon>Bdellovibrionia</taxon>
        <taxon>Bdellovibrionales</taxon>
        <taxon>Pseudobdellovibrionaceae</taxon>
        <taxon>Bdellovibrio</taxon>
    </lineage>
</organism>
<feature type="signal peptide" evidence="1">
    <location>
        <begin position="1"/>
        <end position="25"/>
    </location>
</feature>
<evidence type="ECO:0000256" key="1">
    <source>
        <dbReference type="SAM" id="SignalP"/>
    </source>
</evidence>
<comment type="caution">
    <text evidence="2">The sequence shown here is derived from an EMBL/GenBank/DDBJ whole genome shotgun (WGS) entry which is preliminary data.</text>
</comment>
<reference evidence="2" key="1">
    <citation type="submission" date="2022-08" db="EMBL/GenBank/DDBJ databases">
        <title>Novel Bdellovibrio Species Isolated from Svalbard: Designation Bdellovibrio svalbardensis.</title>
        <authorList>
            <person name="Mitchell R.J."/>
            <person name="Choi S.Y."/>
        </authorList>
    </citation>
    <scope>NUCLEOTIDE SEQUENCE</scope>
    <source>
        <strain evidence="2">PAP01</strain>
    </source>
</reference>
<feature type="chain" id="PRO_5045918184" evidence="1">
    <location>
        <begin position="26"/>
        <end position="258"/>
    </location>
</feature>
<keyword evidence="1" id="KW-0732">Signal</keyword>
<dbReference type="Proteomes" id="UP001152321">
    <property type="component" value="Unassembled WGS sequence"/>
</dbReference>
<dbReference type="RefSeq" id="WP_277579379.1">
    <property type="nucleotide sequence ID" value="NZ_JANRMI010000005.1"/>
</dbReference>
<keyword evidence="3" id="KW-1185">Reference proteome</keyword>
<gene>
    <name evidence="2" type="ORF">NWE73_16090</name>
</gene>
<name>A0ABT6DM82_9BACT</name>
<evidence type="ECO:0000313" key="2">
    <source>
        <dbReference type="EMBL" id="MDG0817903.1"/>
    </source>
</evidence>